<dbReference type="RefSeq" id="WP_105072745.1">
    <property type="nucleotide sequence ID" value="NZ_PPGH01000018.1"/>
</dbReference>
<dbReference type="PANTHER" id="PTHR38767:SF1">
    <property type="entry name" value="DNA POLYMERASE III SUBUNIT CHI"/>
    <property type="match status" value="1"/>
</dbReference>
<accession>A0A2S7XU05</accession>
<dbReference type="SUPFAM" id="SSF102400">
    <property type="entry name" value="DNA polymerase III chi subunit"/>
    <property type="match status" value="1"/>
</dbReference>
<organism evidence="1 2">
    <name type="scientific">Chromatium okenii</name>
    <dbReference type="NCBI Taxonomy" id="61644"/>
    <lineage>
        <taxon>Bacteria</taxon>
        <taxon>Pseudomonadati</taxon>
        <taxon>Pseudomonadota</taxon>
        <taxon>Gammaproteobacteria</taxon>
        <taxon>Chromatiales</taxon>
        <taxon>Chromatiaceae</taxon>
        <taxon>Chromatium</taxon>
    </lineage>
</organism>
<dbReference type="GO" id="GO:0032298">
    <property type="term" value="P:positive regulation of DNA-templated DNA replication initiation"/>
    <property type="evidence" value="ECO:0007669"/>
    <property type="project" value="TreeGrafter"/>
</dbReference>
<dbReference type="Gene3D" id="3.40.50.10110">
    <property type="entry name" value="DNA polymerase III subunit chi"/>
    <property type="match status" value="1"/>
</dbReference>
<sequence>MTHIKFYSLQPNSHGNYLQLACRLVERICADHLRILVYCPDSEQAQLFDRLLWTFHQDSFLPHGLVGSVDPQWTPVLISSNGQPETEQQVLLNLSLEIPVFFERFERVCELIDHAPERIATGRERFRQYRERGFPLEHHSIRL</sequence>
<dbReference type="GO" id="GO:0003677">
    <property type="term" value="F:DNA binding"/>
    <property type="evidence" value="ECO:0007669"/>
    <property type="project" value="InterPro"/>
</dbReference>
<evidence type="ECO:0000313" key="2">
    <source>
        <dbReference type="Proteomes" id="UP000239936"/>
    </source>
</evidence>
<dbReference type="EMBL" id="PPGH01000018">
    <property type="protein sequence ID" value="PQJ97003.1"/>
    <property type="molecule type" value="Genomic_DNA"/>
</dbReference>
<dbReference type="GO" id="GO:0003887">
    <property type="term" value="F:DNA-directed DNA polymerase activity"/>
    <property type="evidence" value="ECO:0007669"/>
    <property type="project" value="InterPro"/>
</dbReference>
<dbReference type="OrthoDB" id="5297568at2"/>
<evidence type="ECO:0000313" key="1">
    <source>
        <dbReference type="EMBL" id="PQJ97003.1"/>
    </source>
</evidence>
<gene>
    <name evidence="1" type="ORF">CXB77_03070</name>
</gene>
<dbReference type="PANTHER" id="PTHR38767">
    <property type="entry name" value="DNA POLYMERASE III SUBUNIT CHI"/>
    <property type="match status" value="1"/>
</dbReference>
<dbReference type="Pfam" id="PF04364">
    <property type="entry name" value="DNA_pol3_chi"/>
    <property type="match status" value="1"/>
</dbReference>
<dbReference type="GO" id="GO:0006260">
    <property type="term" value="P:DNA replication"/>
    <property type="evidence" value="ECO:0007669"/>
    <property type="project" value="InterPro"/>
</dbReference>
<dbReference type="AlphaFoldDB" id="A0A2S7XU05"/>
<protein>
    <submittedName>
        <fullName evidence="1">DNA polymerase III subunit chi</fullName>
    </submittedName>
</protein>
<reference evidence="1 2" key="1">
    <citation type="submission" date="2018-01" db="EMBL/GenBank/DDBJ databases">
        <title>The complete genome sequence of Chromatium okenii LaCa, a purple sulfur bacterium with a turbulent life.</title>
        <authorList>
            <person name="Luedin S.M."/>
            <person name="Liechti N."/>
            <person name="Storelli N."/>
            <person name="Danza F."/>
            <person name="Wittwer M."/>
            <person name="Pothier J.F."/>
            <person name="Tonolla M.A."/>
        </authorList>
    </citation>
    <scope>NUCLEOTIDE SEQUENCE [LARGE SCALE GENOMIC DNA]</scope>
    <source>
        <strain evidence="1 2">LaCa</strain>
    </source>
</reference>
<keyword evidence="2" id="KW-1185">Reference proteome</keyword>
<dbReference type="InterPro" id="IPR036768">
    <property type="entry name" value="PolIII_chi_sf"/>
</dbReference>
<proteinExistence type="predicted"/>
<dbReference type="InterPro" id="IPR007459">
    <property type="entry name" value="DNA_pol3_chi"/>
</dbReference>
<name>A0A2S7XU05_9GAMM</name>
<comment type="caution">
    <text evidence="1">The sequence shown here is derived from an EMBL/GenBank/DDBJ whole genome shotgun (WGS) entry which is preliminary data.</text>
</comment>
<dbReference type="Proteomes" id="UP000239936">
    <property type="component" value="Unassembled WGS sequence"/>
</dbReference>